<dbReference type="RefSeq" id="WP_264988665.1">
    <property type="nucleotide sequence ID" value="NZ_BRZA01000002.1"/>
</dbReference>
<evidence type="ECO:0008006" key="3">
    <source>
        <dbReference type="Google" id="ProtNLM"/>
    </source>
</evidence>
<organism evidence="1 2">
    <name type="scientific">Lysinibacillus piscis</name>
    <dbReference type="NCBI Taxonomy" id="2518931"/>
    <lineage>
        <taxon>Bacteria</taxon>
        <taxon>Bacillati</taxon>
        <taxon>Bacillota</taxon>
        <taxon>Bacilli</taxon>
        <taxon>Bacillales</taxon>
        <taxon>Bacillaceae</taxon>
        <taxon>Lysinibacillus</taxon>
    </lineage>
</organism>
<evidence type="ECO:0000313" key="2">
    <source>
        <dbReference type="Proteomes" id="UP001065593"/>
    </source>
</evidence>
<proteinExistence type="predicted"/>
<reference evidence="1" key="1">
    <citation type="submission" date="2022-08" db="EMBL/GenBank/DDBJ databases">
        <title>Draft genome sequence of Lysinibacillus sp. strain KH24.</title>
        <authorList>
            <person name="Kanbe H."/>
            <person name="Itoh H."/>
        </authorList>
    </citation>
    <scope>NUCLEOTIDE SEQUENCE</scope>
    <source>
        <strain evidence="1">KH24</strain>
    </source>
</reference>
<name>A0ABQ5NKU0_9BACI</name>
<keyword evidence="2" id="KW-1185">Reference proteome</keyword>
<sequence>MKLIKFLLVTILVLGLAGYAVYYFGMDFASEKIAETVTTELVDSGQVEAVKQVIEQDAVLAGYMEEAKAADPSELPFTTKEEATKVLIQKVGVTTLNDIRVKAQNGTLSQEEVIQEIQGKLTPEEQLALKVIVYQELYK</sequence>
<accession>A0ABQ5NKU0</accession>
<dbReference type="EMBL" id="BRZA01000002">
    <property type="protein sequence ID" value="GLC88913.1"/>
    <property type="molecule type" value="Genomic_DNA"/>
</dbReference>
<dbReference type="Proteomes" id="UP001065593">
    <property type="component" value="Unassembled WGS sequence"/>
</dbReference>
<evidence type="ECO:0000313" key="1">
    <source>
        <dbReference type="EMBL" id="GLC88913.1"/>
    </source>
</evidence>
<gene>
    <name evidence="1" type="ORF">LYSBPC_20400</name>
</gene>
<comment type="caution">
    <text evidence="1">The sequence shown here is derived from an EMBL/GenBank/DDBJ whole genome shotgun (WGS) entry which is preliminary data.</text>
</comment>
<protein>
    <recommendedName>
        <fullName evidence="3">Phenylalanyl-tRNA synthetase subunit beta</fullName>
    </recommendedName>
</protein>